<sequence>MRFLPGCLLLVLLVTSLSPVHGVLEALNTNLKCQCTKTVSFWNKPKMVSFIDIFPPGNSCPNMEVIVRTKTKSNLCLNPDSKWTRSLLKDVLKKFATLNSPVRIRIRKA</sequence>
<evidence type="ECO:0000313" key="9">
    <source>
        <dbReference type="Proteomes" id="UP000550707"/>
    </source>
</evidence>
<evidence type="ECO:0000256" key="1">
    <source>
        <dbReference type="ARBA" id="ARBA00004613"/>
    </source>
</evidence>
<dbReference type="InParanoid" id="A0A7J8JS32"/>
<dbReference type="Proteomes" id="UP000550707">
    <property type="component" value="Unassembled WGS sequence"/>
</dbReference>
<accession>A0A7J8JS32</accession>
<keyword evidence="4" id="KW-0964">Secreted</keyword>
<dbReference type="InterPro" id="IPR039809">
    <property type="entry name" value="Chemokine_b/g/d"/>
</dbReference>
<dbReference type="Pfam" id="PF00048">
    <property type="entry name" value="IL8"/>
    <property type="match status" value="1"/>
</dbReference>
<dbReference type="GO" id="GO:0005615">
    <property type="term" value="C:extracellular space"/>
    <property type="evidence" value="ECO:0007669"/>
    <property type="project" value="UniProtKB-KW"/>
</dbReference>
<dbReference type="GO" id="GO:0042119">
    <property type="term" value="P:neutrophil activation"/>
    <property type="evidence" value="ECO:0007669"/>
    <property type="project" value="UniProtKB-ARBA"/>
</dbReference>
<keyword evidence="6" id="KW-0732">Signal</keyword>
<feature type="domain" description="Chemokine interleukin-8-like" evidence="7">
    <location>
        <begin position="30"/>
        <end position="91"/>
    </location>
</feature>
<dbReference type="Gene3D" id="2.40.50.40">
    <property type="match status" value="1"/>
</dbReference>
<dbReference type="GO" id="GO:0030593">
    <property type="term" value="P:neutrophil chemotaxis"/>
    <property type="evidence" value="ECO:0007669"/>
    <property type="project" value="UniProtKB-ARBA"/>
</dbReference>
<dbReference type="PANTHER" id="PTHR12015">
    <property type="entry name" value="SMALL INDUCIBLE CYTOKINE A"/>
    <property type="match status" value="1"/>
</dbReference>
<dbReference type="SUPFAM" id="SSF54117">
    <property type="entry name" value="Interleukin 8-like chemokines"/>
    <property type="match status" value="1"/>
</dbReference>
<feature type="chain" id="PRO_5029565538" evidence="6">
    <location>
        <begin position="23"/>
        <end position="109"/>
    </location>
</feature>
<dbReference type="OrthoDB" id="9937393at2759"/>
<feature type="signal peptide" evidence="6">
    <location>
        <begin position="1"/>
        <end position="22"/>
    </location>
</feature>
<dbReference type="GO" id="GO:0006952">
    <property type="term" value="P:defense response"/>
    <property type="evidence" value="ECO:0007669"/>
    <property type="project" value="InterPro"/>
</dbReference>
<protein>
    <submittedName>
        <fullName evidence="8">C-X-C motif chemokine ligand 13</fullName>
    </submittedName>
</protein>
<reference evidence="8 9" key="1">
    <citation type="journal article" date="2020" name="Nature">
        <title>Six reference-quality genomes reveal evolution of bat adaptations.</title>
        <authorList>
            <person name="Jebb D."/>
            <person name="Huang Z."/>
            <person name="Pippel M."/>
            <person name="Hughes G.M."/>
            <person name="Lavrichenko K."/>
            <person name="Devanna P."/>
            <person name="Winkler S."/>
            <person name="Jermiin L.S."/>
            <person name="Skirmuntt E.C."/>
            <person name="Katzourakis A."/>
            <person name="Burkitt-Gray L."/>
            <person name="Ray D.A."/>
            <person name="Sullivan K.A.M."/>
            <person name="Roscito J.G."/>
            <person name="Kirilenko B.M."/>
            <person name="Davalos L.M."/>
            <person name="Corthals A.P."/>
            <person name="Power M.L."/>
            <person name="Jones G."/>
            <person name="Ransome R.D."/>
            <person name="Dechmann D.K.N."/>
            <person name="Locatelli A.G."/>
            <person name="Puechmaille S.J."/>
            <person name="Fedrigo O."/>
            <person name="Jarvis E.D."/>
            <person name="Hiller M."/>
            <person name="Vernes S.C."/>
            <person name="Myers E.W."/>
            <person name="Teeling E.C."/>
        </authorList>
    </citation>
    <scope>NUCLEOTIDE SEQUENCE [LARGE SCALE GENOMIC DNA]</scope>
    <source>
        <strain evidence="8">MMolMol1</strain>
        <tissue evidence="8">Muscle</tissue>
    </source>
</reference>
<evidence type="ECO:0000313" key="8">
    <source>
        <dbReference type="EMBL" id="KAF6499673.1"/>
    </source>
</evidence>
<organism evidence="8 9">
    <name type="scientific">Molossus molossus</name>
    <name type="common">Pallas' mastiff bat</name>
    <name type="synonym">Vespertilio molossus</name>
    <dbReference type="NCBI Taxonomy" id="27622"/>
    <lineage>
        <taxon>Eukaryota</taxon>
        <taxon>Metazoa</taxon>
        <taxon>Chordata</taxon>
        <taxon>Craniata</taxon>
        <taxon>Vertebrata</taxon>
        <taxon>Euteleostomi</taxon>
        <taxon>Mammalia</taxon>
        <taxon>Eutheria</taxon>
        <taxon>Laurasiatheria</taxon>
        <taxon>Chiroptera</taxon>
        <taxon>Yangochiroptera</taxon>
        <taxon>Molossidae</taxon>
        <taxon>Molossus</taxon>
    </lineage>
</organism>
<keyword evidence="5" id="KW-1015">Disulfide bond</keyword>
<comment type="similarity">
    <text evidence="2">Belongs to the intercrine alpha (chemokine CxC) family.</text>
</comment>
<dbReference type="AlphaFoldDB" id="A0A7J8JS32"/>
<evidence type="ECO:0000256" key="6">
    <source>
        <dbReference type="SAM" id="SignalP"/>
    </source>
</evidence>
<dbReference type="EMBL" id="JACASF010000001">
    <property type="protein sequence ID" value="KAF6499673.1"/>
    <property type="molecule type" value="Genomic_DNA"/>
</dbReference>
<dbReference type="SMART" id="SM00199">
    <property type="entry name" value="SCY"/>
    <property type="match status" value="1"/>
</dbReference>
<evidence type="ECO:0000256" key="3">
    <source>
        <dbReference type="ARBA" id="ARBA00022514"/>
    </source>
</evidence>
<dbReference type="InterPro" id="IPR001811">
    <property type="entry name" value="Chemokine_IL8-like_dom"/>
</dbReference>
<dbReference type="PRINTS" id="PR00436">
    <property type="entry name" value="INTERLEUKIN8"/>
</dbReference>
<dbReference type="FunFam" id="2.40.50.40:FF:000004">
    <property type="entry name" value="C-X-C motif chemokine"/>
    <property type="match status" value="1"/>
</dbReference>
<dbReference type="CDD" id="cd00273">
    <property type="entry name" value="Chemokine_CXC"/>
    <property type="match status" value="1"/>
</dbReference>
<proteinExistence type="inferred from homology"/>
<dbReference type="GO" id="GO:0008009">
    <property type="term" value="F:chemokine activity"/>
    <property type="evidence" value="ECO:0007669"/>
    <property type="project" value="InterPro"/>
</dbReference>
<comment type="subcellular location">
    <subcellularLocation>
        <location evidence="1">Secreted</location>
    </subcellularLocation>
</comment>
<dbReference type="GO" id="GO:0006955">
    <property type="term" value="P:immune response"/>
    <property type="evidence" value="ECO:0007669"/>
    <property type="project" value="InterPro"/>
</dbReference>
<dbReference type="FunCoup" id="A0A7J8JS32">
    <property type="interactions" value="110"/>
</dbReference>
<evidence type="ECO:0000256" key="2">
    <source>
        <dbReference type="ARBA" id="ARBA00010665"/>
    </source>
</evidence>
<dbReference type="InterPro" id="IPR001089">
    <property type="entry name" value="Chemokine_CXC"/>
</dbReference>
<gene>
    <name evidence="8" type="ORF">HJG59_003532</name>
</gene>
<keyword evidence="9" id="KW-1185">Reference proteome</keyword>
<dbReference type="PANTHER" id="PTHR12015:SF204">
    <property type="entry name" value="C-X-C MOTIF CHEMOKINE 13"/>
    <property type="match status" value="1"/>
</dbReference>
<evidence type="ECO:0000259" key="7">
    <source>
        <dbReference type="SMART" id="SM00199"/>
    </source>
</evidence>
<dbReference type="InterPro" id="IPR033899">
    <property type="entry name" value="CXC_Chemokine_domain"/>
</dbReference>
<name>A0A7J8JS32_MOLMO</name>
<keyword evidence="3" id="KW-0202">Cytokine</keyword>
<evidence type="ECO:0000256" key="5">
    <source>
        <dbReference type="ARBA" id="ARBA00023157"/>
    </source>
</evidence>
<evidence type="ECO:0000256" key="4">
    <source>
        <dbReference type="ARBA" id="ARBA00022525"/>
    </source>
</evidence>
<comment type="caution">
    <text evidence="8">The sequence shown here is derived from an EMBL/GenBank/DDBJ whole genome shotgun (WGS) entry which is preliminary data.</text>
</comment>
<dbReference type="PRINTS" id="PR00437">
    <property type="entry name" value="SMALLCYTKCXC"/>
</dbReference>
<dbReference type="InterPro" id="IPR036048">
    <property type="entry name" value="Interleukin_8-like_sf"/>
</dbReference>